<dbReference type="Pfam" id="PF08450">
    <property type="entry name" value="SGL"/>
    <property type="match status" value="1"/>
</dbReference>
<feature type="binding site" evidence="3">
    <location>
        <position position="22"/>
    </location>
    <ligand>
        <name>a divalent metal cation</name>
        <dbReference type="ChEBI" id="CHEBI:60240"/>
    </ligand>
</feature>
<evidence type="ECO:0000313" key="5">
    <source>
        <dbReference type="EMBL" id="KAF8001257.1"/>
    </source>
</evidence>
<name>A0A8H7LDP2_9ASCO</name>
<dbReference type="Proteomes" id="UP000649328">
    <property type="component" value="Unassembled WGS sequence"/>
</dbReference>
<feature type="active site" description="Proton donor/acceptor" evidence="2">
    <location>
        <position position="228"/>
    </location>
</feature>
<evidence type="ECO:0000313" key="6">
    <source>
        <dbReference type="Proteomes" id="UP000649328"/>
    </source>
</evidence>
<evidence type="ECO:0000256" key="1">
    <source>
        <dbReference type="ARBA" id="ARBA00008853"/>
    </source>
</evidence>
<dbReference type="InterPro" id="IPR011042">
    <property type="entry name" value="6-blade_b-propeller_TolB-like"/>
</dbReference>
<reference evidence="5" key="1">
    <citation type="submission" date="2020-10" db="EMBL/GenBank/DDBJ databases">
        <title>The Whole-Genome Sequence of Metschnikowia persimmonesis, a Novel Endophytic Yeast Species Isolated from Medicinal Plant Diospyros kaki Thumb.</title>
        <authorList>
            <person name="Rahmat E."/>
            <person name="Kang Y."/>
        </authorList>
    </citation>
    <scope>NUCLEOTIDE SEQUENCE</scope>
    <source>
        <strain evidence="5">KIOM G15050</strain>
    </source>
</reference>
<dbReference type="PRINTS" id="PR01790">
    <property type="entry name" value="SMP30FAMILY"/>
</dbReference>
<feature type="domain" description="SMP-30/Gluconolactonase/LRE-like region" evidence="4">
    <location>
        <begin position="22"/>
        <end position="287"/>
    </location>
</feature>
<dbReference type="AlphaFoldDB" id="A0A8H7LDP2"/>
<sequence length="331" mass="36937">MNETIITQENILLPFYRGRLLEGLTYNKANNTLLWVDIIAAQVHRVTFEDGKAIEESHEMLEFTEPGESVGAVMLTKDPDIVLACAKYGVATASFKTKSFNYILKYPLLAEKAQKLRSNDGTVDPWGNLWIGLMNDFPEVESQGEVTPEGVLYRISASDLSVKAMVKDSYIPNGLAFTEDGKSLIWTDSLTYTVWQFDYDNERVELRNRRPLLETKKLFPDENSPEPDGLAMTAEGDVFQAVFSTSTVVKYDLDGHASEKWKFPAQRITCTGLGGVDDDDLFVATAHLKLDDFATEIDPFDKSGDLGGFLFRVKLDLQAHSTPVAVWGGKI</sequence>
<organism evidence="5 6">
    <name type="scientific">Metschnikowia pulcherrima</name>
    <dbReference type="NCBI Taxonomy" id="27326"/>
    <lineage>
        <taxon>Eukaryota</taxon>
        <taxon>Fungi</taxon>
        <taxon>Dikarya</taxon>
        <taxon>Ascomycota</taxon>
        <taxon>Saccharomycotina</taxon>
        <taxon>Pichiomycetes</taxon>
        <taxon>Metschnikowiaceae</taxon>
        <taxon>Metschnikowia</taxon>
    </lineage>
</organism>
<dbReference type="Gene3D" id="2.120.10.30">
    <property type="entry name" value="TolB, C-terminal domain"/>
    <property type="match status" value="1"/>
</dbReference>
<comment type="similarity">
    <text evidence="1">Belongs to the SMP-30/CGR1 family.</text>
</comment>
<gene>
    <name evidence="5" type="ORF">HF325_003758</name>
</gene>
<protein>
    <recommendedName>
        <fullName evidence="4">SMP-30/Gluconolactonase/LRE-like region domain-containing protein</fullName>
    </recommendedName>
</protein>
<dbReference type="PANTHER" id="PTHR10907">
    <property type="entry name" value="REGUCALCIN"/>
    <property type="match status" value="1"/>
</dbReference>
<dbReference type="SUPFAM" id="SSF63829">
    <property type="entry name" value="Calcium-dependent phosphotriesterase"/>
    <property type="match status" value="1"/>
</dbReference>
<evidence type="ECO:0000256" key="3">
    <source>
        <dbReference type="PIRSR" id="PIRSR605511-2"/>
    </source>
</evidence>
<evidence type="ECO:0000259" key="4">
    <source>
        <dbReference type="Pfam" id="PF08450"/>
    </source>
</evidence>
<accession>A0A8H7LDP2</accession>
<comment type="caution">
    <text evidence="5">The sequence shown here is derived from an EMBL/GenBank/DDBJ whole genome shotgun (WGS) entry which is preliminary data.</text>
</comment>
<dbReference type="PANTHER" id="PTHR10907:SF47">
    <property type="entry name" value="REGUCALCIN"/>
    <property type="match status" value="1"/>
</dbReference>
<keyword evidence="3" id="KW-0862">Zinc</keyword>
<keyword evidence="3" id="KW-0479">Metal-binding</keyword>
<comment type="cofactor">
    <cofactor evidence="3">
        <name>Zn(2+)</name>
        <dbReference type="ChEBI" id="CHEBI:29105"/>
    </cofactor>
    <text evidence="3">Binds 1 divalent metal cation per subunit.</text>
</comment>
<dbReference type="GO" id="GO:0005509">
    <property type="term" value="F:calcium ion binding"/>
    <property type="evidence" value="ECO:0007669"/>
    <property type="project" value="TreeGrafter"/>
</dbReference>
<dbReference type="EMBL" id="JACBPP010000005">
    <property type="protein sequence ID" value="KAF8001257.1"/>
    <property type="molecule type" value="Genomic_DNA"/>
</dbReference>
<feature type="binding site" evidence="3">
    <location>
        <position position="173"/>
    </location>
    <ligand>
        <name>a divalent metal cation</name>
        <dbReference type="ChEBI" id="CHEBI:60240"/>
    </ligand>
</feature>
<feature type="binding site" evidence="3">
    <location>
        <position position="119"/>
    </location>
    <ligand>
        <name>substrate</name>
    </ligand>
</feature>
<feature type="binding site" evidence="3">
    <location>
        <position position="228"/>
    </location>
    <ligand>
        <name>a divalent metal cation</name>
        <dbReference type="ChEBI" id="CHEBI:60240"/>
    </ligand>
</feature>
<dbReference type="InterPro" id="IPR013658">
    <property type="entry name" value="SGL"/>
</dbReference>
<keyword evidence="6" id="KW-1185">Reference proteome</keyword>
<dbReference type="OrthoDB" id="423498at2759"/>
<feature type="binding site" evidence="3">
    <location>
        <position position="117"/>
    </location>
    <ligand>
        <name>substrate</name>
    </ligand>
</feature>
<dbReference type="GO" id="GO:0004341">
    <property type="term" value="F:gluconolactonase activity"/>
    <property type="evidence" value="ECO:0007669"/>
    <property type="project" value="TreeGrafter"/>
</dbReference>
<proteinExistence type="inferred from homology"/>
<evidence type="ECO:0000256" key="2">
    <source>
        <dbReference type="PIRSR" id="PIRSR605511-1"/>
    </source>
</evidence>
<dbReference type="InterPro" id="IPR005511">
    <property type="entry name" value="SMP-30"/>
</dbReference>